<name>A0A3N3ZNM0_9MICC</name>
<dbReference type="Proteomes" id="UP000270616">
    <property type="component" value="Unassembled WGS sequence"/>
</dbReference>
<dbReference type="AlphaFoldDB" id="A0A3N3ZNM0"/>
<protein>
    <submittedName>
        <fullName evidence="2">Uncharacterized protein</fullName>
    </submittedName>
</protein>
<feature type="region of interest" description="Disordered" evidence="1">
    <location>
        <begin position="25"/>
        <end position="84"/>
    </location>
</feature>
<dbReference type="Gene3D" id="3.40.1000.70">
    <property type="entry name" value="PknH-like extracellular domain"/>
    <property type="match status" value="1"/>
</dbReference>
<comment type="caution">
    <text evidence="2">The sequence shown here is derived from an EMBL/GenBank/DDBJ whole genome shotgun (WGS) entry which is preliminary data.</text>
</comment>
<dbReference type="InterPro" id="IPR038232">
    <property type="entry name" value="PknH-like_Extracell_sf"/>
</dbReference>
<keyword evidence="3" id="KW-1185">Reference proteome</keyword>
<evidence type="ECO:0000256" key="1">
    <source>
        <dbReference type="SAM" id="MobiDB-lite"/>
    </source>
</evidence>
<feature type="compositionally biased region" description="Low complexity" evidence="1">
    <location>
        <begin position="40"/>
        <end position="51"/>
    </location>
</feature>
<organism evidence="2 3">
    <name type="scientific">Kocuria soli</name>
    <dbReference type="NCBI Taxonomy" id="2485125"/>
    <lineage>
        <taxon>Bacteria</taxon>
        <taxon>Bacillati</taxon>
        <taxon>Actinomycetota</taxon>
        <taxon>Actinomycetes</taxon>
        <taxon>Micrococcales</taxon>
        <taxon>Micrococcaceae</taxon>
        <taxon>Kocuria</taxon>
    </lineage>
</organism>
<evidence type="ECO:0000313" key="3">
    <source>
        <dbReference type="Proteomes" id="UP000270616"/>
    </source>
</evidence>
<feature type="compositionally biased region" description="Acidic residues" evidence="1">
    <location>
        <begin position="69"/>
        <end position="84"/>
    </location>
</feature>
<dbReference type="PROSITE" id="PS51257">
    <property type="entry name" value="PROKAR_LIPOPROTEIN"/>
    <property type="match status" value="1"/>
</dbReference>
<gene>
    <name evidence="2" type="ORF">EDL96_09760</name>
</gene>
<dbReference type="RefSeq" id="WP_123825637.1">
    <property type="nucleotide sequence ID" value="NZ_RKMF01000012.1"/>
</dbReference>
<dbReference type="EMBL" id="RKMF01000012">
    <property type="protein sequence ID" value="ROZ62466.1"/>
    <property type="molecule type" value="Genomic_DNA"/>
</dbReference>
<accession>A0A3N3ZNM0</accession>
<sequence>MTSTRHLRSAAVGAVAASLLLTGCSYGTGPAREASEPSGSEAETSSLPAEEPSSEESSSEPESTASDDSGSDAAEEAPTDLTDDDVLTALNGAEIDGVTLNAVAGSVLPDLDLAPDQLLEDQFGTLEITPEDCVEPVRSALVPGWVEPSVDEATVAADRVDTVLVSVRPLEDQEQAETAMDDYVDSVEGCDGGEMTVDSEGPLDVELAVDDISVPGASQAVTVTYSDDPYTTKDDIRSGRMVYGNSVVTIIHNIEYQVPADGERADYEQLLTEMTGILSGEPVAGPGSEV</sequence>
<proteinExistence type="predicted"/>
<reference evidence="2 3" key="1">
    <citation type="submission" date="2018-10" db="EMBL/GenBank/DDBJ databases">
        <title>Kocuria sp. M5W7-7, whole genome shotgun sequence.</title>
        <authorList>
            <person name="Tuo L."/>
        </authorList>
    </citation>
    <scope>NUCLEOTIDE SEQUENCE [LARGE SCALE GENOMIC DNA]</scope>
    <source>
        <strain evidence="2 3">M5W7-7</strain>
    </source>
</reference>
<evidence type="ECO:0000313" key="2">
    <source>
        <dbReference type="EMBL" id="ROZ62466.1"/>
    </source>
</evidence>